<sequence>MGKYDAVIQKLPRSLNTEPAYQLKVNAVKDAMREEYPLQAGALGVLYAELRAEKEYFESHLSDVNLRIKAAEQLLADQCEVEGENSVWVPHGGGYTIRMQVEPYAAVVDKEAFRQWCIAQGLERDMGLLWTKTNSITKELLLEGQPEPDGVTISAVTKFVMSKAPKPSLRGE</sequence>
<evidence type="ECO:0000313" key="1">
    <source>
        <dbReference type="EMBL" id="CAB4189676.1"/>
    </source>
</evidence>
<gene>
    <name evidence="1" type="ORF">UFOVP1196_7</name>
</gene>
<proteinExistence type="predicted"/>
<accession>A0A6J5R4P9</accession>
<name>A0A6J5R4P9_9CAUD</name>
<organism evidence="1">
    <name type="scientific">uncultured Caudovirales phage</name>
    <dbReference type="NCBI Taxonomy" id="2100421"/>
    <lineage>
        <taxon>Viruses</taxon>
        <taxon>Duplodnaviria</taxon>
        <taxon>Heunggongvirae</taxon>
        <taxon>Uroviricota</taxon>
        <taxon>Caudoviricetes</taxon>
        <taxon>Peduoviridae</taxon>
        <taxon>Maltschvirus</taxon>
        <taxon>Maltschvirus maltsch</taxon>
    </lineage>
</organism>
<dbReference type="EMBL" id="LR797148">
    <property type="protein sequence ID" value="CAB4189676.1"/>
    <property type="molecule type" value="Genomic_DNA"/>
</dbReference>
<protein>
    <submittedName>
        <fullName evidence="1">Uncharacterized protein</fullName>
    </submittedName>
</protein>
<reference evidence="1" key="1">
    <citation type="submission" date="2020-05" db="EMBL/GenBank/DDBJ databases">
        <authorList>
            <person name="Chiriac C."/>
            <person name="Salcher M."/>
            <person name="Ghai R."/>
            <person name="Kavagutti S V."/>
        </authorList>
    </citation>
    <scope>NUCLEOTIDE SEQUENCE</scope>
</reference>